<reference evidence="4" key="1">
    <citation type="submission" date="2016-06" db="EMBL/GenBank/DDBJ databases">
        <title>Whole genome sequencing of Thermus brockianus strain GE-1.</title>
        <authorList>
            <person name="Schaefers C."/>
            <person name="Blank S."/>
            <person name="Wiebusch S."/>
            <person name="Elleuche S."/>
            <person name="Antranikian G."/>
        </authorList>
    </citation>
    <scope>NUCLEOTIDE SEQUENCE [LARGE SCALE GENOMIC DNA]</scope>
    <source>
        <strain evidence="4">GE-1</strain>
    </source>
</reference>
<feature type="transmembrane region" description="Helical" evidence="1">
    <location>
        <begin position="147"/>
        <end position="164"/>
    </location>
</feature>
<proteinExistence type="predicted"/>
<accession>A0A1J0LTR6</accession>
<dbReference type="SUPFAM" id="SSF103481">
    <property type="entry name" value="Multidrug resistance efflux transporter EmrE"/>
    <property type="match status" value="2"/>
</dbReference>
<dbReference type="STRING" id="56956.A0O31_01693"/>
<gene>
    <name evidence="3" type="ORF">A0O31_01693</name>
</gene>
<dbReference type="Proteomes" id="UP000182993">
    <property type="component" value="Chromosome"/>
</dbReference>
<feature type="transmembrane region" description="Helical" evidence="1">
    <location>
        <begin position="201"/>
        <end position="223"/>
    </location>
</feature>
<sequence length="274" mass="28148">MDATGLALGFGLLSALTWGAGDFGGGMAAKTARPQAVVLWTSLLGGLLFLALAQARQEPFRPQDLPFALLGGALGAVGLYSLYQALAQGTMSLAAPVAGVVGAALPVAWGLLQEGWPGTWPALGLGVGLWGVWLASRPEGKAKPLGLPWAFLAGLGFGGFYVLMDRVEGLLWPAASGKLTAFALVLLFFPRPKVHLPKAALPWVLLAALGDAGGNLFFLLAAQAGRLDVAALVSSFYPATTVALAWLFLGERLGPARTLGVLLSLLALGLIALG</sequence>
<dbReference type="PANTHER" id="PTHR22911">
    <property type="entry name" value="ACYL-MALONYL CONDENSING ENZYME-RELATED"/>
    <property type="match status" value="1"/>
</dbReference>
<feature type="domain" description="EamA" evidence="2">
    <location>
        <begin position="145"/>
        <end position="272"/>
    </location>
</feature>
<feature type="transmembrane region" description="Helical" evidence="1">
    <location>
        <begin position="256"/>
        <end position="273"/>
    </location>
</feature>
<dbReference type="InterPro" id="IPR000620">
    <property type="entry name" value="EamA_dom"/>
</dbReference>
<dbReference type="AlphaFoldDB" id="A0A1J0LTR6"/>
<organism evidence="3 4">
    <name type="scientific">Thermus brockianus</name>
    <dbReference type="NCBI Taxonomy" id="56956"/>
    <lineage>
        <taxon>Bacteria</taxon>
        <taxon>Thermotogati</taxon>
        <taxon>Deinococcota</taxon>
        <taxon>Deinococci</taxon>
        <taxon>Thermales</taxon>
        <taxon>Thermaceae</taxon>
        <taxon>Thermus</taxon>
    </lineage>
</organism>
<evidence type="ECO:0000313" key="4">
    <source>
        <dbReference type="Proteomes" id="UP000182993"/>
    </source>
</evidence>
<feature type="transmembrane region" description="Helical" evidence="1">
    <location>
        <begin position="170"/>
        <end position="189"/>
    </location>
</feature>
<dbReference type="EMBL" id="CP016312">
    <property type="protein sequence ID" value="APD09801.1"/>
    <property type="molecule type" value="Genomic_DNA"/>
</dbReference>
<dbReference type="Gene3D" id="1.10.3730.20">
    <property type="match status" value="1"/>
</dbReference>
<feature type="transmembrane region" description="Helical" evidence="1">
    <location>
        <begin position="67"/>
        <end position="86"/>
    </location>
</feature>
<evidence type="ECO:0000313" key="3">
    <source>
        <dbReference type="EMBL" id="APD09801.1"/>
    </source>
</evidence>
<dbReference type="GO" id="GO:0016020">
    <property type="term" value="C:membrane"/>
    <property type="evidence" value="ECO:0007669"/>
    <property type="project" value="InterPro"/>
</dbReference>
<feature type="transmembrane region" description="Helical" evidence="1">
    <location>
        <begin position="229"/>
        <end position="249"/>
    </location>
</feature>
<dbReference type="RefSeq" id="WP_071677459.1">
    <property type="nucleotide sequence ID" value="NZ_CP016312.1"/>
</dbReference>
<evidence type="ECO:0000256" key="1">
    <source>
        <dbReference type="SAM" id="Phobius"/>
    </source>
</evidence>
<keyword evidence="1" id="KW-0812">Transmembrane</keyword>
<name>A0A1J0LTR6_THEBO</name>
<keyword evidence="1" id="KW-1133">Transmembrane helix</keyword>
<protein>
    <submittedName>
        <fullName evidence="3">EamA-like transporter family protein</fullName>
    </submittedName>
</protein>
<feature type="transmembrane region" description="Helical" evidence="1">
    <location>
        <begin position="6"/>
        <end position="25"/>
    </location>
</feature>
<dbReference type="InterPro" id="IPR037185">
    <property type="entry name" value="EmrE-like"/>
</dbReference>
<dbReference type="PANTHER" id="PTHR22911:SF137">
    <property type="entry name" value="SOLUTE CARRIER FAMILY 35 MEMBER G2-RELATED"/>
    <property type="match status" value="1"/>
</dbReference>
<feature type="transmembrane region" description="Helical" evidence="1">
    <location>
        <begin position="118"/>
        <end position="135"/>
    </location>
</feature>
<keyword evidence="1" id="KW-0472">Membrane</keyword>
<dbReference type="OrthoDB" id="5417329at2"/>
<feature type="transmembrane region" description="Helical" evidence="1">
    <location>
        <begin position="93"/>
        <end position="112"/>
    </location>
</feature>
<dbReference type="KEGG" id="tbc:A0O31_01693"/>
<evidence type="ECO:0000259" key="2">
    <source>
        <dbReference type="Pfam" id="PF00892"/>
    </source>
</evidence>
<feature type="domain" description="EamA" evidence="2">
    <location>
        <begin position="8"/>
        <end position="136"/>
    </location>
</feature>
<feature type="transmembrane region" description="Helical" evidence="1">
    <location>
        <begin position="37"/>
        <end position="55"/>
    </location>
</feature>
<dbReference type="Pfam" id="PF00892">
    <property type="entry name" value="EamA"/>
    <property type="match status" value="2"/>
</dbReference>